<comment type="caution">
    <text evidence="2">The sequence shown here is derived from an EMBL/GenBank/DDBJ whole genome shotgun (WGS) entry which is preliminary data.</text>
</comment>
<sequence length="105" mass="10787">MRRGTEKPQPAGHGEQRVEYVRDGGGGRTGQPAGPRDPAAAAGRDAKEGAPGHGCLLTVLTDGGEGRRGGRTERGGDGQNLMPPRRLARLALPAVMLGAMAVPAR</sequence>
<reference evidence="2 3" key="1">
    <citation type="journal article" date="2019" name="Int. J. Syst. Evol. Microbiol.">
        <title>The Global Catalogue of Microorganisms (GCM) 10K type strain sequencing project: providing services to taxonomists for standard genome sequencing and annotation.</title>
        <authorList>
            <consortium name="The Broad Institute Genomics Platform"/>
            <consortium name="The Broad Institute Genome Sequencing Center for Infectious Disease"/>
            <person name="Wu L."/>
            <person name="Ma J."/>
        </authorList>
    </citation>
    <scope>NUCLEOTIDE SEQUENCE [LARGE SCALE GENOMIC DNA]</scope>
    <source>
        <strain evidence="2 3">JCM 12696</strain>
    </source>
</reference>
<feature type="compositionally biased region" description="Basic and acidic residues" evidence="1">
    <location>
        <begin position="64"/>
        <end position="76"/>
    </location>
</feature>
<dbReference type="Proteomes" id="UP001501371">
    <property type="component" value="Unassembled WGS sequence"/>
</dbReference>
<protein>
    <submittedName>
        <fullName evidence="2">Uncharacterized protein</fullName>
    </submittedName>
</protein>
<gene>
    <name evidence="2" type="ORF">GCM10009654_36820</name>
</gene>
<dbReference type="EMBL" id="BAAAKV010000031">
    <property type="protein sequence ID" value="GAA1176244.1"/>
    <property type="molecule type" value="Genomic_DNA"/>
</dbReference>
<organism evidence="2 3">
    <name type="scientific">Streptomyces hebeiensis</name>
    <dbReference type="NCBI Taxonomy" id="229486"/>
    <lineage>
        <taxon>Bacteria</taxon>
        <taxon>Bacillati</taxon>
        <taxon>Actinomycetota</taxon>
        <taxon>Actinomycetes</taxon>
        <taxon>Kitasatosporales</taxon>
        <taxon>Streptomycetaceae</taxon>
        <taxon>Streptomyces</taxon>
    </lineage>
</organism>
<evidence type="ECO:0000313" key="2">
    <source>
        <dbReference type="EMBL" id="GAA1176244.1"/>
    </source>
</evidence>
<feature type="compositionally biased region" description="Low complexity" evidence="1">
    <location>
        <begin position="30"/>
        <end position="43"/>
    </location>
</feature>
<keyword evidence="3" id="KW-1185">Reference proteome</keyword>
<name>A0ABN1UWK5_9ACTN</name>
<evidence type="ECO:0000313" key="3">
    <source>
        <dbReference type="Proteomes" id="UP001501371"/>
    </source>
</evidence>
<evidence type="ECO:0000256" key="1">
    <source>
        <dbReference type="SAM" id="MobiDB-lite"/>
    </source>
</evidence>
<feature type="region of interest" description="Disordered" evidence="1">
    <location>
        <begin position="1"/>
        <end position="85"/>
    </location>
</feature>
<accession>A0ABN1UWK5</accession>
<proteinExistence type="predicted"/>